<protein>
    <recommendedName>
        <fullName evidence="11">ERCC4 domain-containing protein</fullName>
    </recommendedName>
</protein>
<keyword evidence="4" id="KW-0255">Endonuclease</keyword>
<keyword evidence="5" id="KW-0227">DNA damage</keyword>
<dbReference type="InterPro" id="IPR047520">
    <property type="entry name" value="XPF_nuclease"/>
</dbReference>
<evidence type="ECO:0000256" key="6">
    <source>
        <dbReference type="ARBA" id="ARBA00022801"/>
    </source>
</evidence>
<reference evidence="12 13" key="1">
    <citation type="submission" date="2024-08" db="EMBL/GenBank/DDBJ databases">
        <title>Insights into the chromosomal genome structure of Flemingia macrophylla.</title>
        <authorList>
            <person name="Ding Y."/>
            <person name="Zhao Y."/>
            <person name="Bi W."/>
            <person name="Wu M."/>
            <person name="Zhao G."/>
            <person name="Gong Y."/>
            <person name="Li W."/>
            <person name="Zhang P."/>
        </authorList>
    </citation>
    <scope>NUCLEOTIDE SEQUENCE [LARGE SCALE GENOMIC DNA]</scope>
    <source>
        <strain evidence="12">DYQJB</strain>
        <tissue evidence="12">Leaf</tissue>
    </source>
</reference>
<evidence type="ECO:0000256" key="3">
    <source>
        <dbReference type="ARBA" id="ARBA00022722"/>
    </source>
</evidence>
<dbReference type="Pfam" id="PF02732">
    <property type="entry name" value="ERCC4"/>
    <property type="match status" value="1"/>
</dbReference>
<dbReference type="PANTHER" id="PTHR10150:SF0">
    <property type="entry name" value="DNA REPAIR ENDONUCLEASE XPF"/>
    <property type="match status" value="1"/>
</dbReference>
<dbReference type="GO" id="GO:0006281">
    <property type="term" value="P:DNA repair"/>
    <property type="evidence" value="ECO:0007669"/>
    <property type="project" value="UniProtKB-KW"/>
</dbReference>
<evidence type="ECO:0000256" key="5">
    <source>
        <dbReference type="ARBA" id="ARBA00022763"/>
    </source>
</evidence>
<dbReference type="InterPro" id="IPR036457">
    <property type="entry name" value="PPM-type-like_dom_sf"/>
</dbReference>
<evidence type="ECO:0000256" key="8">
    <source>
        <dbReference type="ARBA" id="ARBA00023204"/>
    </source>
</evidence>
<dbReference type="Proteomes" id="UP001603857">
    <property type="component" value="Unassembled WGS sequence"/>
</dbReference>
<feature type="domain" description="ERCC4" evidence="11">
    <location>
        <begin position="73"/>
        <end position="153"/>
    </location>
</feature>
<sequence>MKNQRGSKFKASIRRENGAFESLIRQKSMMMIPVDQSGHCLGLNSTSESDLNTPQNSVTRKAGGRKEADKEIQVIVDMREFMSSLPNVLNQKGMRIVPVTLEVGDYILSPLICVERKSIQDLFMSFTSGRLYHQVETMVRYYRIPVLLIEFSQDKSFSFQAHNLSKDHKPDLEVEKDRILKAGGFIQVGRVNGSLNLARAIGTRDYFVINSNGLMNTSFCNS</sequence>
<dbReference type="InterPro" id="IPR006166">
    <property type="entry name" value="ERCC4_domain"/>
</dbReference>
<dbReference type="AlphaFoldDB" id="A0ABD1LSV8"/>
<keyword evidence="6" id="KW-0378">Hydrolase</keyword>
<dbReference type="Gene3D" id="3.40.50.10130">
    <property type="match status" value="1"/>
</dbReference>
<evidence type="ECO:0000256" key="1">
    <source>
        <dbReference type="ARBA" id="ARBA00004123"/>
    </source>
</evidence>
<evidence type="ECO:0000256" key="4">
    <source>
        <dbReference type="ARBA" id="ARBA00022759"/>
    </source>
</evidence>
<dbReference type="SUPFAM" id="SSF52980">
    <property type="entry name" value="Restriction endonuclease-like"/>
    <property type="match status" value="1"/>
</dbReference>
<dbReference type="GO" id="GO:0016787">
    <property type="term" value="F:hydrolase activity"/>
    <property type="evidence" value="ECO:0007669"/>
    <property type="project" value="UniProtKB-KW"/>
</dbReference>
<evidence type="ECO:0000256" key="2">
    <source>
        <dbReference type="ARBA" id="ARBA00010015"/>
    </source>
</evidence>
<evidence type="ECO:0000313" key="12">
    <source>
        <dbReference type="EMBL" id="KAL2326584.1"/>
    </source>
</evidence>
<keyword evidence="8" id="KW-0234">DNA repair</keyword>
<comment type="subcellular location">
    <subcellularLocation>
        <location evidence="1">Nucleus</location>
    </subcellularLocation>
</comment>
<keyword evidence="3" id="KW-0540">Nuclease</keyword>
<keyword evidence="7" id="KW-0238">DNA-binding</keyword>
<comment type="similarity">
    <text evidence="2">Belongs to the XPF family.</text>
</comment>
<dbReference type="CDD" id="cd20078">
    <property type="entry name" value="XPF_nuclease_XPF_euk"/>
    <property type="match status" value="1"/>
</dbReference>
<dbReference type="FunFam" id="3.40.50.10130:FF:000002">
    <property type="entry name" value="DNA repair endonuclease XPF"/>
    <property type="match status" value="1"/>
</dbReference>
<accession>A0ABD1LSV8</accession>
<dbReference type="GO" id="GO:0005634">
    <property type="term" value="C:nucleus"/>
    <property type="evidence" value="ECO:0007669"/>
    <property type="project" value="UniProtKB-SubCell"/>
</dbReference>
<dbReference type="SUPFAM" id="SSF81606">
    <property type="entry name" value="PP2C-like"/>
    <property type="match status" value="1"/>
</dbReference>
<evidence type="ECO:0000256" key="10">
    <source>
        <dbReference type="SAM" id="MobiDB-lite"/>
    </source>
</evidence>
<dbReference type="InterPro" id="IPR011335">
    <property type="entry name" value="Restrct_endonuc-II-like"/>
</dbReference>
<evidence type="ECO:0000259" key="11">
    <source>
        <dbReference type="SMART" id="SM00891"/>
    </source>
</evidence>
<evidence type="ECO:0000256" key="7">
    <source>
        <dbReference type="ARBA" id="ARBA00023125"/>
    </source>
</evidence>
<evidence type="ECO:0000256" key="9">
    <source>
        <dbReference type="ARBA" id="ARBA00023242"/>
    </source>
</evidence>
<name>A0ABD1LSV8_9FABA</name>
<dbReference type="SMART" id="SM00891">
    <property type="entry name" value="ERCC4"/>
    <property type="match status" value="1"/>
</dbReference>
<comment type="caution">
    <text evidence="12">The sequence shown here is derived from an EMBL/GenBank/DDBJ whole genome shotgun (WGS) entry which is preliminary data.</text>
</comment>
<keyword evidence="9" id="KW-0539">Nucleus</keyword>
<proteinExistence type="inferred from homology"/>
<dbReference type="GO" id="GO:0003677">
    <property type="term" value="F:DNA binding"/>
    <property type="evidence" value="ECO:0007669"/>
    <property type="project" value="UniProtKB-KW"/>
</dbReference>
<evidence type="ECO:0000313" key="13">
    <source>
        <dbReference type="Proteomes" id="UP001603857"/>
    </source>
</evidence>
<organism evidence="12 13">
    <name type="scientific">Flemingia macrophylla</name>
    <dbReference type="NCBI Taxonomy" id="520843"/>
    <lineage>
        <taxon>Eukaryota</taxon>
        <taxon>Viridiplantae</taxon>
        <taxon>Streptophyta</taxon>
        <taxon>Embryophyta</taxon>
        <taxon>Tracheophyta</taxon>
        <taxon>Spermatophyta</taxon>
        <taxon>Magnoliopsida</taxon>
        <taxon>eudicotyledons</taxon>
        <taxon>Gunneridae</taxon>
        <taxon>Pentapetalae</taxon>
        <taxon>rosids</taxon>
        <taxon>fabids</taxon>
        <taxon>Fabales</taxon>
        <taxon>Fabaceae</taxon>
        <taxon>Papilionoideae</taxon>
        <taxon>50 kb inversion clade</taxon>
        <taxon>NPAAA clade</taxon>
        <taxon>indigoferoid/millettioid clade</taxon>
        <taxon>Phaseoleae</taxon>
        <taxon>Flemingia</taxon>
    </lineage>
</organism>
<keyword evidence="13" id="KW-1185">Reference proteome</keyword>
<feature type="region of interest" description="Disordered" evidence="10">
    <location>
        <begin position="45"/>
        <end position="65"/>
    </location>
</feature>
<gene>
    <name evidence="12" type="ORF">Fmac_025642</name>
</gene>
<feature type="compositionally biased region" description="Polar residues" evidence="10">
    <location>
        <begin position="45"/>
        <end position="59"/>
    </location>
</feature>
<dbReference type="EMBL" id="JBGMDY010000008">
    <property type="protein sequence ID" value="KAL2326584.1"/>
    <property type="molecule type" value="Genomic_DNA"/>
</dbReference>
<dbReference type="PANTHER" id="PTHR10150">
    <property type="entry name" value="DNA REPAIR ENDONUCLEASE XPF"/>
    <property type="match status" value="1"/>
</dbReference>
<dbReference type="GO" id="GO:0004519">
    <property type="term" value="F:endonuclease activity"/>
    <property type="evidence" value="ECO:0007669"/>
    <property type="project" value="UniProtKB-KW"/>
</dbReference>